<evidence type="ECO:0000256" key="7">
    <source>
        <dbReference type="ARBA" id="ARBA00023143"/>
    </source>
</evidence>
<dbReference type="EMBL" id="CP098242">
    <property type="protein sequence ID" value="WAW09530.1"/>
    <property type="molecule type" value="Genomic_DNA"/>
</dbReference>
<protein>
    <recommendedName>
        <fullName evidence="9">Flagellar L-ring protein</fullName>
    </recommendedName>
    <alternativeName>
        <fullName evidence="9">Basal body L-ring protein</fullName>
    </alternativeName>
</protein>
<feature type="signal peptide" evidence="10">
    <location>
        <begin position="1"/>
        <end position="19"/>
    </location>
</feature>
<sequence>MNLTVLAILALLLGGCAVTPDTITHQRPGSNTQYAQPAVGANGAIFHQNAYRPIFEDHKARLVGDNITIVITESNRATKAGSDSSERTNSANFNKPRFFGSSFEKVEASGSGMREYEEESAKSANNVFNGTIAVSVIDVAPNGNLIVSGEKQIAMDNGSEFIRFSGVIDPKDIAIGNQVASTKVADARIEYRTNTRIDAAEVASKLSRFFLSVLPF</sequence>
<keyword evidence="12" id="KW-1185">Reference proteome</keyword>
<dbReference type="PRINTS" id="PR01008">
    <property type="entry name" value="FLGLRINGFLGH"/>
</dbReference>
<evidence type="ECO:0000256" key="4">
    <source>
        <dbReference type="ARBA" id="ARBA00011439"/>
    </source>
</evidence>
<keyword evidence="6 9" id="KW-0472">Membrane</keyword>
<keyword evidence="11" id="KW-0282">Flagellum</keyword>
<keyword evidence="11" id="KW-0969">Cilium</keyword>
<keyword evidence="11" id="KW-0966">Cell projection</keyword>
<evidence type="ECO:0000256" key="6">
    <source>
        <dbReference type="ARBA" id="ARBA00023136"/>
    </source>
</evidence>
<name>A0A9E9LTU8_9BURK</name>
<evidence type="ECO:0000256" key="3">
    <source>
        <dbReference type="ARBA" id="ARBA00006929"/>
    </source>
</evidence>
<dbReference type="GO" id="GO:0003774">
    <property type="term" value="F:cytoskeletal motor activity"/>
    <property type="evidence" value="ECO:0007669"/>
    <property type="project" value="InterPro"/>
</dbReference>
<dbReference type="GO" id="GO:0009279">
    <property type="term" value="C:cell outer membrane"/>
    <property type="evidence" value="ECO:0007669"/>
    <property type="project" value="UniProtKB-SubCell"/>
</dbReference>
<dbReference type="GO" id="GO:0071973">
    <property type="term" value="P:bacterial-type flagellum-dependent cell motility"/>
    <property type="evidence" value="ECO:0007669"/>
    <property type="project" value="InterPro"/>
</dbReference>
<accession>A0A9E9LTU8</accession>
<dbReference type="HAMAP" id="MF_00415">
    <property type="entry name" value="FlgH"/>
    <property type="match status" value="1"/>
</dbReference>
<dbReference type="KEGG" id="ovb:NB640_09820"/>
<evidence type="ECO:0000256" key="2">
    <source>
        <dbReference type="ARBA" id="ARBA00004370"/>
    </source>
</evidence>
<evidence type="ECO:0000313" key="11">
    <source>
        <dbReference type="EMBL" id="WAW09530.1"/>
    </source>
</evidence>
<gene>
    <name evidence="9" type="primary">flgH</name>
    <name evidence="11" type="ORF">NB640_09820</name>
</gene>
<keyword evidence="7 9" id="KW-0975">Bacterial flagellum</keyword>
<dbReference type="Proteomes" id="UP001156215">
    <property type="component" value="Chromosome"/>
</dbReference>
<comment type="similarity">
    <text evidence="3 9">Belongs to the FlgH family.</text>
</comment>
<proteinExistence type="inferred from homology"/>
<dbReference type="PANTHER" id="PTHR34933">
    <property type="entry name" value="FLAGELLAR L-RING PROTEIN"/>
    <property type="match status" value="1"/>
</dbReference>
<evidence type="ECO:0000256" key="8">
    <source>
        <dbReference type="ARBA" id="ARBA00023237"/>
    </source>
</evidence>
<dbReference type="GO" id="GO:0009427">
    <property type="term" value="C:bacterial-type flagellum basal body, distal rod, L ring"/>
    <property type="evidence" value="ECO:0007669"/>
    <property type="project" value="InterPro"/>
</dbReference>
<dbReference type="Pfam" id="PF02107">
    <property type="entry name" value="FlgH"/>
    <property type="match status" value="1"/>
</dbReference>
<dbReference type="PANTHER" id="PTHR34933:SF3">
    <property type="entry name" value="FLAGELLAR L-RING PROTEIN"/>
    <property type="match status" value="1"/>
</dbReference>
<keyword evidence="8 9" id="KW-0998">Cell outer membrane</keyword>
<dbReference type="InterPro" id="IPR000527">
    <property type="entry name" value="Flag_Lring"/>
</dbReference>
<reference evidence="11" key="1">
    <citation type="journal article" date="2022" name="Front. Microbiol.">
        <title>New perspectives on an old grouping: The genomic and phenotypic variability of Oxalobacter formigenes and the implications for calcium oxalate stone prevention.</title>
        <authorList>
            <person name="Chmiel J.A."/>
            <person name="Carr C."/>
            <person name="Stuivenberg G.A."/>
            <person name="Venema R."/>
            <person name="Chanyi R.M."/>
            <person name="Al K.F."/>
            <person name="Giguere D."/>
            <person name="Say H."/>
            <person name="Akouris P.P."/>
            <person name="Dominguez Romero S.A."/>
            <person name="Kwong A."/>
            <person name="Tai V."/>
            <person name="Koval S.F."/>
            <person name="Razvi H."/>
            <person name="Bjazevic J."/>
            <person name="Burton J.P."/>
        </authorList>
    </citation>
    <scope>NUCLEOTIDE SEQUENCE</scope>
    <source>
        <strain evidence="11">WoOx3</strain>
    </source>
</reference>
<evidence type="ECO:0000313" key="12">
    <source>
        <dbReference type="Proteomes" id="UP001156215"/>
    </source>
</evidence>
<evidence type="ECO:0000256" key="5">
    <source>
        <dbReference type="ARBA" id="ARBA00022729"/>
    </source>
</evidence>
<feature type="chain" id="PRO_5039504241" description="Flagellar L-ring protein" evidence="10">
    <location>
        <begin position="20"/>
        <end position="216"/>
    </location>
</feature>
<dbReference type="AlphaFoldDB" id="A0A9E9LTU8"/>
<organism evidence="11 12">
    <name type="scientific">Oxalobacter vibrioformis</name>
    <dbReference type="NCBI Taxonomy" id="933080"/>
    <lineage>
        <taxon>Bacteria</taxon>
        <taxon>Pseudomonadati</taxon>
        <taxon>Pseudomonadota</taxon>
        <taxon>Betaproteobacteria</taxon>
        <taxon>Burkholderiales</taxon>
        <taxon>Oxalobacteraceae</taxon>
        <taxon>Oxalobacter</taxon>
    </lineage>
</organism>
<comment type="subcellular location">
    <subcellularLocation>
        <location evidence="9">Cell outer membrane</location>
    </subcellularLocation>
    <subcellularLocation>
        <location evidence="9">Bacterial flagellum basal body</location>
    </subcellularLocation>
    <subcellularLocation>
        <location evidence="2">Membrane</location>
    </subcellularLocation>
</comment>
<comment type="function">
    <text evidence="1 9">Assembles around the rod to form the L-ring and probably protects the motor/basal body from shearing forces during rotation.</text>
</comment>
<keyword evidence="5 10" id="KW-0732">Signal</keyword>
<evidence type="ECO:0000256" key="10">
    <source>
        <dbReference type="SAM" id="SignalP"/>
    </source>
</evidence>
<evidence type="ECO:0000256" key="1">
    <source>
        <dbReference type="ARBA" id="ARBA00002591"/>
    </source>
</evidence>
<dbReference type="RefSeq" id="WP_269308530.1">
    <property type="nucleotide sequence ID" value="NZ_CP098242.1"/>
</dbReference>
<comment type="subunit">
    <text evidence="4 9">The basal body constitutes a major portion of the flagellar organelle and consists of four rings (L,P,S, and M) mounted on a central rod.</text>
</comment>
<evidence type="ECO:0000256" key="9">
    <source>
        <dbReference type="HAMAP-Rule" id="MF_00415"/>
    </source>
</evidence>